<keyword evidence="1" id="KW-0732">Signal</keyword>
<evidence type="ECO:0000313" key="3">
    <source>
        <dbReference type="WBParaSite" id="Hba_10602"/>
    </source>
</evidence>
<feature type="chain" id="PRO_5009310893" evidence="1">
    <location>
        <begin position="17"/>
        <end position="180"/>
    </location>
</feature>
<evidence type="ECO:0000256" key="1">
    <source>
        <dbReference type="SAM" id="SignalP"/>
    </source>
</evidence>
<dbReference type="WBParaSite" id="Hba_10602">
    <property type="protein sequence ID" value="Hba_10602"/>
    <property type="gene ID" value="Hba_10602"/>
</dbReference>
<reference evidence="3" key="1">
    <citation type="submission" date="2016-11" db="UniProtKB">
        <authorList>
            <consortium name="WormBaseParasite"/>
        </authorList>
    </citation>
    <scope>IDENTIFICATION</scope>
</reference>
<keyword evidence="2" id="KW-1185">Reference proteome</keyword>
<name>A0A1I7WZN4_HETBA</name>
<feature type="signal peptide" evidence="1">
    <location>
        <begin position="1"/>
        <end position="16"/>
    </location>
</feature>
<dbReference type="AlphaFoldDB" id="A0A1I7WZN4"/>
<protein>
    <submittedName>
        <fullName evidence="3">Uncharacterized protein</fullName>
    </submittedName>
</protein>
<organism evidence="2 3">
    <name type="scientific">Heterorhabditis bacteriophora</name>
    <name type="common">Entomopathogenic nematode worm</name>
    <dbReference type="NCBI Taxonomy" id="37862"/>
    <lineage>
        <taxon>Eukaryota</taxon>
        <taxon>Metazoa</taxon>
        <taxon>Ecdysozoa</taxon>
        <taxon>Nematoda</taxon>
        <taxon>Chromadorea</taxon>
        <taxon>Rhabditida</taxon>
        <taxon>Rhabditina</taxon>
        <taxon>Rhabditomorpha</taxon>
        <taxon>Strongyloidea</taxon>
        <taxon>Heterorhabditidae</taxon>
        <taxon>Heterorhabditis</taxon>
    </lineage>
</organism>
<evidence type="ECO:0000313" key="2">
    <source>
        <dbReference type="Proteomes" id="UP000095283"/>
    </source>
</evidence>
<sequence>MLSVVLLLIFVYNTKQQSSLPCKTFDGFGLCPFQSMSSDVVQLAINASSSDENCLDSKKKILFIPCLLNSGFSCIRVHINNNLSLSGCIRDDGYNPVFFEYSKNLAVIEIRQINEFALTRPCSLLPTPCALSEVSLPFLNRSTVLRICCCKGNECAYPQNILSLEKLTKNIQIHIIYLFL</sequence>
<dbReference type="Proteomes" id="UP000095283">
    <property type="component" value="Unplaced"/>
</dbReference>
<accession>A0A1I7WZN4</accession>
<proteinExistence type="predicted"/>